<proteinExistence type="predicted"/>
<evidence type="ECO:0000313" key="2">
    <source>
        <dbReference type="EMBL" id="GAA3908004.1"/>
    </source>
</evidence>
<organism evidence="2 3">
    <name type="scientific">Halomonas cibimaris</name>
    <dbReference type="NCBI Taxonomy" id="657012"/>
    <lineage>
        <taxon>Bacteria</taxon>
        <taxon>Pseudomonadati</taxon>
        <taxon>Pseudomonadota</taxon>
        <taxon>Gammaproteobacteria</taxon>
        <taxon>Oceanospirillales</taxon>
        <taxon>Halomonadaceae</taxon>
        <taxon>Halomonas</taxon>
    </lineage>
</organism>
<keyword evidence="1" id="KW-1133">Transmembrane helix</keyword>
<keyword evidence="1" id="KW-0812">Transmembrane</keyword>
<dbReference type="Proteomes" id="UP001500133">
    <property type="component" value="Unassembled WGS sequence"/>
</dbReference>
<dbReference type="RefSeq" id="WP_344704523.1">
    <property type="nucleotide sequence ID" value="NZ_BAAAZT010000074.1"/>
</dbReference>
<dbReference type="EMBL" id="BAAAZT010000074">
    <property type="protein sequence ID" value="GAA3908004.1"/>
    <property type="molecule type" value="Genomic_DNA"/>
</dbReference>
<protein>
    <recommendedName>
        <fullName evidence="4">Diguanylate cyclase</fullName>
    </recommendedName>
</protein>
<feature type="transmembrane region" description="Helical" evidence="1">
    <location>
        <begin position="84"/>
        <end position="108"/>
    </location>
</feature>
<feature type="transmembrane region" description="Helical" evidence="1">
    <location>
        <begin position="60"/>
        <end position="78"/>
    </location>
</feature>
<keyword evidence="3" id="KW-1185">Reference proteome</keyword>
<feature type="transmembrane region" description="Helical" evidence="1">
    <location>
        <begin position="12"/>
        <end position="28"/>
    </location>
</feature>
<gene>
    <name evidence="2" type="ORF">GCM10022228_17990</name>
</gene>
<keyword evidence="1" id="KW-0472">Membrane</keyword>
<accession>A0ABP7LSX0</accession>
<name>A0ABP7LSX0_9GAMM</name>
<reference evidence="3" key="1">
    <citation type="journal article" date="2019" name="Int. J. Syst. Evol. Microbiol.">
        <title>The Global Catalogue of Microorganisms (GCM) 10K type strain sequencing project: providing services to taxonomists for standard genome sequencing and annotation.</title>
        <authorList>
            <consortium name="The Broad Institute Genomics Platform"/>
            <consortium name="The Broad Institute Genome Sequencing Center for Infectious Disease"/>
            <person name="Wu L."/>
            <person name="Ma J."/>
        </authorList>
    </citation>
    <scope>NUCLEOTIDE SEQUENCE [LARGE SCALE GENOMIC DNA]</scope>
    <source>
        <strain evidence="3">JCM 16914</strain>
    </source>
</reference>
<sequence length="288" mass="32557">MQNKYKVHPLRANLLAVAVALVLWTPAAPPAAALMLWVSVGWLFITALLLDFSHRHSRGGLPWQLLPGALLVGLVAAAPQRHMLLVWAWVALFMLPQPHWVAAFNLSGMLLSMAMILPRLGLPTGTLMLCTLIILCLVAMSRARQLTLINGDILKRLRLMPGINFWAREQLLRDLQREAVRCERESIHGELILFHVRRRQLWPLAQRLCHLLYDFENAYRFDTRTLAVILLSRSPHEGAQRRRRLTQAFPDNAVSQYVTLADVRLEPLDLQALSDSIPCRSGNAAETP</sequence>
<evidence type="ECO:0008006" key="4">
    <source>
        <dbReference type="Google" id="ProtNLM"/>
    </source>
</evidence>
<feature type="transmembrane region" description="Helical" evidence="1">
    <location>
        <begin position="120"/>
        <end position="140"/>
    </location>
</feature>
<evidence type="ECO:0000313" key="3">
    <source>
        <dbReference type="Proteomes" id="UP001500133"/>
    </source>
</evidence>
<comment type="caution">
    <text evidence="2">The sequence shown here is derived from an EMBL/GenBank/DDBJ whole genome shotgun (WGS) entry which is preliminary data.</text>
</comment>
<evidence type="ECO:0000256" key="1">
    <source>
        <dbReference type="SAM" id="Phobius"/>
    </source>
</evidence>